<evidence type="ECO:0000313" key="4">
    <source>
        <dbReference type="Proteomes" id="UP000688137"/>
    </source>
</evidence>
<keyword evidence="2" id="KW-0732">Signal</keyword>
<reference evidence="3" key="1">
    <citation type="submission" date="2021-01" db="EMBL/GenBank/DDBJ databases">
        <authorList>
            <consortium name="Genoscope - CEA"/>
            <person name="William W."/>
        </authorList>
    </citation>
    <scope>NUCLEOTIDE SEQUENCE</scope>
</reference>
<protein>
    <submittedName>
        <fullName evidence="3">Uncharacterized protein</fullName>
    </submittedName>
</protein>
<feature type="chain" id="PRO_5035764892" evidence="2">
    <location>
        <begin position="17"/>
        <end position="363"/>
    </location>
</feature>
<keyword evidence="4" id="KW-1185">Reference proteome</keyword>
<keyword evidence="1" id="KW-0175">Coiled coil</keyword>
<dbReference type="EMBL" id="CAJJDM010000062">
    <property type="protein sequence ID" value="CAD8078892.1"/>
    <property type="molecule type" value="Genomic_DNA"/>
</dbReference>
<accession>A0A8S1MJ44</accession>
<proteinExistence type="predicted"/>
<feature type="coiled-coil region" evidence="1">
    <location>
        <begin position="58"/>
        <end position="171"/>
    </location>
</feature>
<gene>
    <name evidence="3" type="ORF">PPRIM_AZ9-3.1.T0610018</name>
</gene>
<evidence type="ECO:0000313" key="3">
    <source>
        <dbReference type="EMBL" id="CAD8078892.1"/>
    </source>
</evidence>
<comment type="caution">
    <text evidence="3">The sequence shown here is derived from an EMBL/GenBank/DDBJ whole genome shotgun (WGS) entry which is preliminary data.</text>
</comment>
<name>A0A8S1MJ44_PARPR</name>
<sequence length="363" mass="42072">MKVIIIISLLLTFSMAAHFDKKTIHKHIEDLHKSKWGKTLLSMMALHSQSQGPVDELVQAIEDLVADLQEELDVLEFNFGQRTNEHHKIVTTLEQEINQAVLDYQRTQDTLENLLYPRRENLKNKIEQIQEYQEANRKTLAETQLKRENEKEEFEAQLADFNSAIESTDQALELLYSLRNQSLGQVTSSNIRKIHVQLNMIEQRIRAHSKHGPLIKALIQLANEQNFSNQDIVGTILDKLNEFRNAVVDAINDATALEAENQQEFEERVEQLDHEFSEFGKQISKITVDLEATITKINELTEYSAQRDADRQRFQSQLNIENDSYAEETKIYQDMKNEYIREQEVAESAEKVVKSADFSNIKI</sequence>
<dbReference type="AlphaFoldDB" id="A0A8S1MJ44"/>
<feature type="signal peptide" evidence="2">
    <location>
        <begin position="1"/>
        <end position="16"/>
    </location>
</feature>
<evidence type="ECO:0000256" key="2">
    <source>
        <dbReference type="SAM" id="SignalP"/>
    </source>
</evidence>
<dbReference type="Proteomes" id="UP000688137">
    <property type="component" value="Unassembled WGS sequence"/>
</dbReference>
<evidence type="ECO:0000256" key="1">
    <source>
        <dbReference type="SAM" id="Coils"/>
    </source>
</evidence>
<organism evidence="3 4">
    <name type="scientific">Paramecium primaurelia</name>
    <dbReference type="NCBI Taxonomy" id="5886"/>
    <lineage>
        <taxon>Eukaryota</taxon>
        <taxon>Sar</taxon>
        <taxon>Alveolata</taxon>
        <taxon>Ciliophora</taxon>
        <taxon>Intramacronucleata</taxon>
        <taxon>Oligohymenophorea</taxon>
        <taxon>Peniculida</taxon>
        <taxon>Parameciidae</taxon>
        <taxon>Paramecium</taxon>
    </lineage>
</organism>